<gene>
    <name evidence="1" type="ORF">RFM27_25290</name>
</gene>
<name>A0ABU4XKZ2_9HYPH</name>
<reference evidence="1 2" key="1">
    <citation type="submission" date="2023-08" db="EMBL/GenBank/DDBJ databases">
        <title>Implementing the SeqCode for naming new Mesorhizobium species isolated from Vachellia karroo root nodules.</title>
        <authorList>
            <person name="Van Lill M."/>
        </authorList>
    </citation>
    <scope>NUCLEOTIDE SEQUENCE [LARGE SCALE GENOMIC DNA]</scope>
    <source>
        <strain evidence="1 2">VK23A</strain>
    </source>
</reference>
<dbReference type="EMBL" id="JAVIIZ010000019">
    <property type="protein sequence ID" value="MDX8475408.1"/>
    <property type="molecule type" value="Genomic_DNA"/>
</dbReference>
<evidence type="ECO:0000313" key="1">
    <source>
        <dbReference type="EMBL" id="MDX8475408.1"/>
    </source>
</evidence>
<dbReference type="Proteomes" id="UP001271780">
    <property type="component" value="Unassembled WGS sequence"/>
</dbReference>
<evidence type="ECO:0000313" key="2">
    <source>
        <dbReference type="Proteomes" id="UP001271780"/>
    </source>
</evidence>
<keyword evidence="2" id="KW-1185">Reference proteome</keyword>
<protein>
    <submittedName>
        <fullName evidence="1">Uncharacterized protein</fullName>
    </submittedName>
</protein>
<proteinExistence type="predicted"/>
<comment type="caution">
    <text evidence="1">The sequence shown here is derived from an EMBL/GenBank/DDBJ whole genome shotgun (WGS) entry which is preliminary data.</text>
</comment>
<organism evidence="1 2">
    <name type="scientific">Mesorhizobium dulcispinae</name>
    <dbReference type="NCBI Taxonomy" id="3072316"/>
    <lineage>
        <taxon>Bacteria</taxon>
        <taxon>Pseudomonadati</taxon>
        <taxon>Pseudomonadota</taxon>
        <taxon>Alphaproteobacteria</taxon>
        <taxon>Hyphomicrobiales</taxon>
        <taxon>Phyllobacteriaceae</taxon>
        <taxon>Mesorhizobium</taxon>
    </lineage>
</organism>
<dbReference type="RefSeq" id="WP_320318272.1">
    <property type="nucleotide sequence ID" value="NZ_JAVIIX010000018.1"/>
</dbReference>
<accession>A0ABU4XKZ2</accession>
<sequence>MAMTLSMELTCSRTSACSFANSSSLLVNSARFTFNSYATLVPRFVSFRLETRVNELAQEIWWFCYLMPELSLAATPLFGINRHQKFNP</sequence>